<dbReference type="SMART" id="SM00306">
    <property type="entry name" value="HintN"/>
    <property type="match status" value="1"/>
</dbReference>
<evidence type="ECO:0000256" key="15">
    <source>
        <dbReference type="NCBIfam" id="TIGR00665"/>
    </source>
</evidence>
<dbReference type="SUPFAM" id="SSF55608">
    <property type="entry name" value="Homing endonucleases"/>
    <property type="match status" value="1"/>
</dbReference>
<keyword evidence="7 16" id="KW-0347">Helicase</keyword>
<sequence length="899" mass="99646">MSITDETSYTPQPPFDDWGDGPVSYAPGERPSGGPTDRTPPQDMAAEQSVLGSMLISKDAIAEVSEVLRGADYYRPTHETIHDAIIDLYGRSEPVDMVTVANELNRRGELQRIGGAPYLHTLSANVPIAANAAYYAEIVREKAILRRLVDAGTRIVQIGYAGAGEVDDIVDEAQAEVYKIADKRGGEDYAPLADIMDGVLDEIEAISNREAGLYGVPTGFADLDELTNGLHAGQMIIVAARPAMGKSTLALDLCRAASIHNNLASCFFSLEMTRSEITMRLLSAEAKVPLNHIRNGAMTDEDWTKLARKMGEVSGAPMFIDDSPNMTMMEIRAKARRLKQKHDLKLVVIDYLQLMSSGKKVESRQLEVSEFSRQIKLLAKELEVPIIALSQLNRGPEQRGDKRPMMSDLRESGCLTADTRLLRADTNAEITLGDLMAGEARDVPVWALDERLKLVPRTLTHAFPSGVKQTFEVTLASGRRVRATGNHPFLTYDGWMPLAEIPPGARVGSVRHVPPPMLITPRDPDEVLLLAHLLGDGSFVKRQPIRYASIDEANLTAVAEAAHRRFGITAVRDEYEAARVTTLRLPAPYRLARGRRNPIAAWLDEDGLFGLRSHEKFVPDWVFGLPKDQVGLFLRHLWATDGCVHLDEKRGMGRIYYASTSRRLADDVARLLARYNVFTRIKRARKAGYRDSWHVHVVGAENQLRFCDDIGVHGARGEAVTRVAALLRDVRPNTNLDTVPVEVWNKVRGVLNDQGLTHREFASAMGTSFSGSTMWKHAPSRERMAKVAEVLGDVDLEVMATNDIYWDSIARIEPVGEEEVYDATVLGVHNFVANGIALHNSIEQDADMVVLLHREDVYEKESTRPGEADLIVAKHRNGPTRDITVAFQGHYSRFVDMAH</sequence>
<evidence type="ECO:0000256" key="3">
    <source>
        <dbReference type="ARBA" id="ARBA00022705"/>
    </source>
</evidence>
<dbReference type="InterPro" id="IPR004042">
    <property type="entry name" value="Intein_endonuc_central"/>
</dbReference>
<dbReference type="GO" id="GO:0005524">
    <property type="term" value="F:ATP binding"/>
    <property type="evidence" value="ECO:0007669"/>
    <property type="project" value="UniProtKB-UniRule"/>
</dbReference>
<keyword evidence="4" id="KW-0677">Repeat</keyword>
<dbReference type="Pfam" id="PF14528">
    <property type="entry name" value="LAGLIDADG_3"/>
    <property type="match status" value="1"/>
</dbReference>
<dbReference type="PANTHER" id="PTHR30153:SF2">
    <property type="entry name" value="REPLICATIVE DNA HELICASE"/>
    <property type="match status" value="1"/>
</dbReference>
<dbReference type="GO" id="GO:0016787">
    <property type="term" value="F:hydrolase activity"/>
    <property type="evidence" value="ECO:0007669"/>
    <property type="project" value="UniProtKB-KW"/>
</dbReference>
<keyword evidence="5 16" id="KW-0547">Nucleotide-binding</keyword>
<evidence type="ECO:0000256" key="17">
    <source>
        <dbReference type="SAM" id="MobiDB-lite"/>
    </source>
</evidence>
<comment type="function">
    <text evidence="16">The main replicative DNA helicase, it participates in initiation and elongation during chromosome replication. Travels ahead of the DNA replisome, separating dsDNA into templates for DNA synthesis. A processive ATP-dependent 5'-3' DNA helicase it has DNA-dependent ATPase activity.</text>
</comment>
<dbReference type="GO" id="GO:0006269">
    <property type="term" value="P:DNA replication, synthesis of primer"/>
    <property type="evidence" value="ECO:0007669"/>
    <property type="project" value="UniProtKB-UniRule"/>
</dbReference>
<dbReference type="PRINTS" id="PR00379">
    <property type="entry name" value="INTEIN"/>
</dbReference>
<evidence type="ECO:0000313" key="20">
    <source>
        <dbReference type="EMBL" id="MBF4163910.1"/>
    </source>
</evidence>
<dbReference type="InterPro" id="IPR006142">
    <property type="entry name" value="INTEIN"/>
</dbReference>
<dbReference type="PROSITE" id="PS51199">
    <property type="entry name" value="SF4_HELICASE"/>
    <property type="match status" value="2"/>
</dbReference>
<dbReference type="InterPro" id="IPR027417">
    <property type="entry name" value="P-loop_NTPase"/>
</dbReference>
<protein>
    <recommendedName>
        <fullName evidence="15 16">Replicative DNA helicase</fullName>
        <ecNumber evidence="15 16">5.6.2.3</ecNumber>
    </recommendedName>
</protein>
<dbReference type="NCBIfam" id="TIGR01445">
    <property type="entry name" value="intein_Nterm"/>
    <property type="match status" value="1"/>
</dbReference>
<keyword evidence="21" id="KW-1185">Reference proteome</keyword>
<dbReference type="EMBL" id="JADIVZ010000017">
    <property type="protein sequence ID" value="MBF4163910.1"/>
    <property type="molecule type" value="Genomic_DNA"/>
</dbReference>
<dbReference type="SUPFAM" id="SSF52540">
    <property type="entry name" value="P-loop containing nucleoside triphosphate hydrolases"/>
    <property type="match status" value="1"/>
</dbReference>
<evidence type="ECO:0000259" key="19">
    <source>
        <dbReference type="PROSITE" id="PS51199"/>
    </source>
</evidence>
<dbReference type="Gene3D" id="3.40.50.300">
    <property type="entry name" value="P-loop containing nucleotide triphosphate hydrolases"/>
    <property type="match status" value="2"/>
</dbReference>
<dbReference type="GO" id="GO:0003677">
    <property type="term" value="F:DNA binding"/>
    <property type="evidence" value="ECO:0007669"/>
    <property type="project" value="UniProtKB-UniRule"/>
</dbReference>
<keyword evidence="12" id="KW-0413">Isomerase</keyword>
<evidence type="ECO:0000256" key="2">
    <source>
        <dbReference type="ARBA" id="ARBA00022515"/>
    </source>
</evidence>
<keyword evidence="8" id="KW-0068">Autocatalytic cleavage</keyword>
<dbReference type="Pfam" id="PF03796">
    <property type="entry name" value="DnaB_C"/>
    <property type="match status" value="2"/>
</dbReference>
<feature type="domain" description="SF4 helicase" evidence="19">
    <location>
        <begin position="841"/>
        <end position="899"/>
    </location>
</feature>
<gene>
    <name evidence="20" type="ORF">ISG29_19740</name>
</gene>
<dbReference type="PROSITE" id="PS50819">
    <property type="entry name" value="INTEIN_ENDONUCLEASE"/>
    <property type="match status" value="1"/>
</dbReference>
<evidence type="ECO:0000256" key="12">
    <source>
        <dbReference type="ARBA" id="ARBA00023235"/>
    </source>
</evidence>
<dbReference type="GO" id="GO:0005829">
    <property type="term" value="C:cytosol"/>
    <property type="evidence" value="ECO:0007669"/>
    <property type="project" value="TreeGrafter"/>
</dbReference>
<comment type="similarity">
    <text evidence="1 16">Belongs to the helicase family. DnaB subfamily.</text>
</comment>
<evidence type="ECO:0000256" key="1">
    <source>
        <dbReference type="ARBA" id="ARBA00008428"/>
    </source>
</evidence>
<dbReference type="InterPro" id="IPR030934">
    <property type="entry name" value="Intein_C"/>
</dbReference>
<accession>A0A930Y7X9</accession>
<evidence type="ECO:0000256" key="9">
    <source>
        <dbReference type="ARBA" id="ARBA00022840"/>
    </source>
</evidence>
<keyword evidence="9 16" id="KW-0067">ATP-binding</keyword>
<dbReference type="FunFam" id="1.10.860.10:FF:000001">
    <property type="entry name" value="Replicative DNA helicase"/>
    <property type="match status" value="1"/>
</dbReference>
<dbReference type="AlphaFoldDB" id="A0A930Y7X9"/>
<evidence type="ECO:0000313" key="21">
    <source>
        <dbReference type="Proteomes" id="UP000656804"/>
    </source>
</evidence>
<name>A0A930Y7X9_9ACTN</name>
<dbReference type="SMART" id="SM00305">
    <property type="entry name" value="HintC"/>
    <property type="match status" value="1"/>
</dbReference>
<reference evidence="20" key="1">
    <citation type="submission" date="2020-11" db="EMBL/GenBank/DDBJ databases">
        <title>Nocardioides sp. CBS4Y-1, whole genome shotgun sequence.</title>
        <authorList>
            <person name="Tuo L."/>
        </authorList>
    </citation>
    <scope>NUCLEOTIDE SEQUENCE</scope>
    <source>
        <strain evidence="20">CBS4Y-1</strain>
    </source>
</reference>
<feature type="domain" description="SF4 helicase" evidence="19">
    <location>
        <begin position="209"/>
        <end position="413"/>
    </location>
</feature>
<feature type="region of interest" description="Disordered" evidence="17">
    <location>
        <begin position="1"/>
        <end position="43"/>
    </location>
</feature>
<dbReference type="InterPro" id="IPR007692">
    <property type="entry name" value="DNA_helicase_DnaB"/>
</dbReference>
<dbReference type="NCBIfam" id="NF005852">
    <property type="entry name" value="PRK07773.1"/>
    <property type="match status" value="1"/>
</dbReference>
<dbReference type="SUPFAM" id="SSF48024">
    <property type="entry name" value="N-terminal domain of DnaB helicase"/>
    <property type="match status" value="1"/>
</dbReference>
<evidence type="ECO:0000256" key="7">
    <source>
        <dbReference type="ARBA" id="ARBA00022806"/>
    </source>
</evidence>
<dbReference type="InterPro" id="IPR027434">
    <property type="entry name" value="Homing_endonucl"/>
</dbReference>
<dbReference type="InterPro" id="IPR004860">
    <property type="entry name" value="LAGLIDADG_dom"/>
</dbReference>
<keyword evidence="2 16" id="KW-0639">Primosome</keyword>
<evidence type="ECO:0000256" key="16">
    <source>
        <dbReference type="RuleBase" id="RU362085"/>
    </source>
</evidence>
<organism evidence="20 21">
    <name type="scientific">Nocardioides acrostichi</name>
    <dbReference type="NCBI Taxonomy" id="2784339"/>
    <lineage>
        <taxon>Bacteria</taxon>
        <taxon>Bacillati</taxon>
        <taxon>Actinomycetota</taxon>
        <taxon>Actinomycetes</taxon>
        <taxon>Propionibacteriales</taxon>
        <taxon>Nocardioidaceae</taxon>
        <taxon>Nocardioides</taxon>
    </lineage>
</organism>
<dbReference type="InterPro" id="IPR003587">
    <property type="entry name" value="Hint_dom_N"/>
</dbReference>
<dbReference type="GO" id="GO:1990077">
    <property type="term" value="C:primosome complex"/>
    <property type="evidence" value="ECO:0007669"/>
    <property type="project" value="UniProtKB-UniRule"/>
</dbReference>
<feature type="domain" description="DOD-type homing endonuclease" evidence="18">
    <location>
        <begin position="529"/>
        <end position="677"/>
    </location>
</feature>
<dbReference type="GO" id="GO:0043139">
    <property type="term" value="F:5'-3' DNA helicase activity"/>
    <property type="evidence" value="ECO:0007669"/>
    <property type="project" value="UniProtKB-EC"/>
</dbReference>
<dbReference type="NCBIfam" id="TIGR01443">
    <property type="entry name" value="intein_Cterm"/>
    <property type="match status" value="1"/>
</dbReference>
<dbReference type="CDD" id="cd00081">
    <property type="entry name" value="Hint"/>
    <property type="match status" value="2"/>
</dbReference>
<dbReference type="EC" id="5.6.2.3" evidence="15 16"/>
<dbReference type="Gene3D" id="1.10.860.10">
    <property type="entry name" value="DNAb Helicase, Chain A"/>
    <property type="match status" value="1"/>
</dbReference>
<evidence type="ECO:0000256" key="4">
    <source>
        <dbReference type="ARBA" id="ARBA00022737"/>
    </source>
</evidence>
<evidence type="ECO:0000256" key="10">
    <source>
        <dbReference type="ARBA" id="ARBA00023000"/>
    </source>
</evidence>
<dbReference type="PROSITE" id="PS50817">
    <property type="entry name" value="INTEIN_N_TER"/>
    <property type="match status" value="1"/>
</dbReference>
<dbReference type="Proteomes" id="UP000656804">
    <property type="component" value="Unassembled WGS sequence"/>
</dbReference>
<keyword evidence="11 16" id="KW-0238">DNA-binding</keyword>
<dbReference type="GO" id="GO:0016539">
    <property type="term" value="P:intein-mediated protein splicing"/>
    <property type="evidence" value="ECO:0007669"/>
    <property type="project" value="InterPro"/>
</dbReference>
<evidence type="ECO:0000256" key="13">
    <source>
        <dbReference type="ARBA" id="ARBA00044940"/>
    </source>
</evidence>
<evidence type="ECO:0000256" key="11">
    <source>
        <dbReference type="ARBA" id="ARBA00023125"/>
    </source>
</evidence>
<dbReference type="Pfam" id="PF00772">
    <property type="entry name" value="DnaB"/>
    <property type="match status" value="1"/>
</dbReference>
<dbReference type="Gene3D" id="3.10.28.10">
    <property type="entry name" value="Homing endonucleases"/>
    <property type="match status" value="1"/>
</dbReference>
<dbReference type="InterPro" id="IPR036185">
    <property type="entry name" value="DNA_heli_DnaB-like_N_sf"/>
</dbReference>
<dbReference type="InterPro" id="IPR016136">
    <property type="entry name" value="DNA_helicase_N/primase_C"/>
</dbReference>
<evidence type="ECO:0000256" key="6">
    <source>
        <dbReference type="ARBA" id="ARBA00022801"/>
    </source>
</evidence>
<comment type="catalytic activity">
    <reaction evidence="14 16">
        <text>ATP + H2O = ADP + phosphate + H(+)</text>
        <dbReference type="Rhea" id="RHEA:13065"/>
        <dbReference type="ChEBI" id="CHEBI:15377"/>
        <dbReference type="ChEBI" id="CHEBI:15378"/>
        <dbReference type="ChEBI" id="CHEBI:30616"/>
        <dbReference type="ChEBI" id="CHEBI:43474"/>
        <dbReference type="ChEBI" id="CHEBI:456216"/>
        <dbReference type="EC" id="5.6.2.3"/>
    </reaction>
</comment>
<evidence type="ECO:0000256" key="8">
    <source>
        <dbReference type="ARBA" id="ARBA00022813"/>
    </source>
</evidence>
<dbReference type="Pfam" id="PF14890">
    <property type="entry name" value="Intein_splicing"/>
    <property type="match status" value="1"/>
</dbReference>
<dbReference type="PROSITE" id="PS50818">
    <property type="entry name" value="INTEIN_C_TER"/>
    <property type="match status" value="1"/>
</dbReference>
<comment type="function">
    <text evidence="13 16">The intein is an endonuclease.</text>
</comment>
<comment type="caution">
    <text evidence="20">The sequence shown here is derived from an EMBL/GenBank/DDBJ whole genome shotgun (WGS) entry which is preliminary data.</text>
</comment>
<dbReference type="InterPro" id="IPR003586">
    <property type="entry name" value="Hint_dom_C"/>
</dbReference>
<dbReference type="InterPro" id="IPR036844">
    <property type="entry name" value="Hint_dom_sf"/>
</dbReference>
<dbReference type="NCBIfam" id="TIGR00665">
    <property type="entry name" value="DnaB"/>
    <property type="match status" value="1"/>
</dbReference>
<dbReference type="InterPro" id="IPR007693">
    <property type="entry name" value="DNA_helicase_DnaB-like_N"/>
</dbReference>
<keyword evidence="6 16" id="KW-0378">Hydrolase</keyword>
<evidence type="ECO:0000256" key="5">
    <source>
        <dbReference type="ARBA" id="ARBA00022741"/>
    </source>
</evidence>
<feature type="compositionally biased region" description="Polar residues" evidence="17">
    <location>
        <begin position="1"/>
        <end position="10"/>
    </location>
</feature>
<dbReference type="CDD" id="cd00984">
    <property type="entry name" value="DnaB_C"/>
    <property type="match status" value="1"/>
</dbReference>
<evidence type="ECO:0000256" key="14">
    <source>
        <dbReference type="ARBA" id="ARBA00048954"/>
    </source>
</evidence>
<dbReference type="PANTHER" id="PTHR30153">
    <property type="entry name" value="REPLICATIVE DNA HELICASE DNAB"/>
    <property type="match status" value="1"/>
</dbReference>
<keyword evidence="3 16" id="KW-0235">DNA replication</keyword>
<proteinExistence type="inferred from homology"/>
<dbReference type="Gene3D" id="2.170.16.10">
    <property type="entry name" value="Hedgehog/Intein (Hint) domain"/>
    <property type="match status" value="1"/>
</dbReference>
<keyword evidence="10" id="KW-0651">Protein splicing</keyword>
<dbReference type="InterPro" id="IPR006141">
    <property type="entry name" value="Intein_N"/>
</dbReference>
<dbReference type="SUPFAM" id="SSF51294">
    <property type="entry name" value="Hedgehog/intein (Hint) domain"/>
    <property type="match status" value="1"/>
</dbReference>
<evidence type="ECO:0000259" key="18">
    <source>
        <dbReference type="PROSITE" id="PS50819"/>
    </source>
</evidence>
<dbReference type="GO" id="GO:0004519">
    <property type="term" value="F:endonuclease activity"/>
    <property type="evidence" value="ECO:0007669"/>
    <property type="project" value="InterPro"/>
</dbReference>
<dbReference type="InterPro" id="IPR007694">
    <property type="entry name" value="DNA_helicase_DnaB-like_C"/>
</dbReference>